<accession>A0A5D4MCJ6</accession>
<keyword evidence="2 3" id="KW-0479">Metal-binding</keyword>
<dbReference type="PANTHER" id="PTHR37302:SF3">
    <property type="entry name" value="DAMAGE-INDUCIBLE PROTEIN DINB"/>
    <property type="match status" value="1"/>
</dbReference>
<comment type="similarity">
    <text evidence="1">Belongs to the DinB family.</text>
</comment>
<evidence type="ECO:0008006" key="6">
    <source>
        <dbReference type="Google" id="ProtNLM"/>
    </source>
</evidence>
<dbReference type="SUPFAM" id="SSF109854">
    <property type="entry name" value="DinB/YfiT-like putative metalloenzymes"/>
    <property type="match status" value="1"/>
</dbReference>
<dbReference type="InterPro" id="IPR007837">
    <property type="entry name" value="DinB"/>
</dbReference>
<protein>
    <recommendedName>
        <fullName evidence="6">Damage-inducible protein DinB</fullName>
    </recommendedName>
</protein>
<reference evidence="4 5" key="1">
    <citation type="submission" date="2019-08" db="EMBL/GenBank/DDBJ databases">
        <title>Bacillus genomes from the desert of Cuatro Cienegas, Coahuila.</title>
        <authorList>
            <person name="Olmedo-Alvarez G."/>
        </authorList>
    </citation>
    <scope>NUCLEOTIDE SEQUENCE [LARGE SCALE GENOMIC DNA]</scope>
    <source>
        <strain evidence="4 5">CH128b_4D</strain>
    </source>
</reference>
<feature type="binding site" evidence="3">
    <location>
        <position position="47"/>
    </location>
    <ligand>
        <name>a divalent metal cation</name>
        <dbReference type="ChEBI" id="CHEBI:60240"/>
    </ligand>
</feature>
<feature type="binding site" evidence="3">
    <location>
        <position position="125"/>
    </location>
    <ligand>
        <name>a divalent metal cation</name>
        <dbReference type="ChEBI" id="CHEBI:60240"/>
    </ligand>
</feature>
<evidence type="ECO:0000256" key="2">
    <source>
        <dbReference type="ARBA" id="ARBA00022723"/>
    </source>
</evidence>
<dbReference type="Proteomes" id="UP000325182">
    <property type="component" value="Unassembled WGS sequence"/>
</dbReference>
<dbReference type="EMBL" id="VTEG01000009">
    <property type="protein sequence ID" value="TYR98680.1"/>
    <property type="molecule type" value="Genomic_DNA"/>
</dbReference>
<dbReference type="AlphaFoldDB" id="A0A5D4MCJ6"/>
<dbReference type="GO" id="GO:0046872">
    <property type="term" value="F:metal ion binding"/>
    <property type="evidence" value="ECO:0007669"/>
    <property type="project" value="UniProtKB-KW"/>
</dbReference>
<evidence type="ECO:0000256" key="1">
    <source>
        <dbReference type="ARBA" id="ARBA00008635"/>
    </source>
</evidence>
<dbReference type="Gene3D" id="1.20.120.450">
    <property type="entry name" value="dinb family like domain"/>
    <property type="match status" value="1"/>
</dbReference>
<dbReference type="RefSeq" id="WP_148954214.1">
    <property type="nucleotide sequence ID" value="NZ_VTEG01000009.1"/>
</dbReference>
<evidence type="ECO:0000256" key="3">
    <source>
        <dbReference type="PIRSR" id="PIRSR607837-1"/>
    </source>
</evidence>
<feature type="binding site" evidence="3">
    <location>
        <position position="129"/>
    </location>
    <ligand>
        <name>a divalent metal cation</name>
        <dbReference type="ChEBI" id="CHEBI:60240"/>
    </ligand>
</feature>
<proteinExistence type="inferred from homology"/>
<dbReference type="PANTHER" id="PTHR37302">
    <property type="entry name" value="SLR1116 PROTEIN"/>
    <property type="match status" value="1"/>
</dbReference>
<evidence type="ECO:0000313" key="4">
    <source>
        <dbReference type="EMBL" id="TYR98680.1"/>
    </source>
</evidence>
<dbReference type="InterPro" id="IPR034660">
    <property type="entry name" value="DinB/YfiT-like"/>
</dbReference>
<gene>
    <name evidence="4" type="ORF">FZC84_13245</name>
</gene>
<comment type="caution">
    <text evidence="4">The sequence shown here is derived from an EMBL/GenBank/DDBJ whole genome shotgun (WGS) entry which is preliminary data.</text>
</comment>
<dbReference type="Pfam" id="PF05163">
    <property type="entry name" value="DinB"/>
    <property type="match status" value="1"/>
</dbReference>
<name>A0A5D4MCJ6_9BACI</name>
<sequence>MKRTAKIFNYHAWSTDKLLRYIEKEVPDTFSAEINSVFPSIKDTFQHQYEVDCLWYGRMNNNFHIEEGSLSSPQDYRNAFQALHQEIERFISESYDFNREVRYSTSTGEEFTNNEEELLQHLVNHGTYHRGNISAMLRQQGYAGHSTDYIYYLRELEG</sequence>
<organism evidence="4 5">
    <name type="scientific">Rossellomorea vietnamensis</name>
    <dbReference type="NCBI Taxonomy" id="218284"/>
    <lineage>
        <taxon>Bacteria</taxon>
        <taxon>Bacillati</taxon>
        <taxon>Bacillota</taxon>
        <taxon>Bacilli</taxon>
        <taxon>Bacillales</taxon>
        <taxon>Bacillaceae</taxon>
        <taxon>Rossellomorea</taxon>
    </lineage>
</organism>
<evidence type="ECO:0000313" key="5">
    <source>
        <dbReference type="Proteomes" id="UP000325182"/>
    </source>
</evidence>